<name>A0ACB7CBK9_9ASCO</name>
<organism evidence="1 2">
    <name type="scientific">Pneumocystis oryctolagi</name>
    <dbReference type="NCBI Taxonomy" id="42067"/>
    <lineage>
        <taxon>Eukaryota</taxon>
        <taxon>Fungi</taxon>
        <taxon>Dikarya</taxon>
        <taxon>Ascomycota</taxon>
        <taxon>Taphrinomycotina</taxon>
        <taxon>Pneumocystomycetes</taxon>
        <taxon>Pneumocystaceae</taxon>
        <taxon>Pneumocystis</taxon>
    </lineage>
</organism>
<evidence type="ECO:0000313" key="1">
    <source>
        <dbReference type="EMBL" id="KAG4304313.1"/>
    </source>
</evidence>
<gene>
    <name evidence="1" type="ORF">PORY_002288</name>
</gene>
<dbReference type="Proteomes" id="UP000768646">
    <property type="component" value="Unassembled WGS sequence"/>
</dbReference>
<proteinExistence type="predicted"/>
<accession>A0ACB7CBK9</accession>
<keyword evidence="2" id="KW-1185">Reference proteome</keyword>
<protein>
    <submittedName>
        <fullName evidence="1">Uncharacterized protein</fullName>
    </submittedName>
</protein>
<reference evidence="1 2" key="1">
    <citation type="journal article" date="2021" name="Commun. Biol.">
        <title>Genomic insights into the host specific adaptation of the Pneumocystis genus.</title>
        <authorList>
            <person name="Cisse O.H."/>
            <person name="Ma L."/>
            <person name="Dekker J.P."/>
            <person name="Khil P.P."/>
            <person name="Youn J.-H."/>
            <person name="Brenchley J.M."/>
            <person name="Blair R."/>
            <person name="Pahar B."/>
            <person name="Chabe M."/>
            <person name="Van Rompay K.K.A."/>
            <person name="Keesler R."/>
            <person name="Sukura A."/>
            <person name="Hirsch V."/>
            <person name="Kutty G."/>
            <person name="Liu Y."/>
            <person name="Peng L."/>
            <person name="Chen J."/>
            <person name="Song J."/>
            <person name="Weissenbacher-Lang C."/>
            <person name="Xu J."/>
            <person name="Upham N.S."/>
            <person name="Stajich J.E."/>
            <person name="Cuomo C.A."/>
            <person name="Cushion M.T."/>
            <person name="Kovacs J.A."/>
        </authorList>
    </citation>
    <scope>NUCLEOTIDE SEQUENCE [LARGE SCALE GENOMIC DNA]</scope>
    <source>
        <strain evidence="1 2">RABM</strain>
    </source>
</reference>
<dbReference type="EMBL" id="JABTEG010000009">
    <property type="protein sequence ID" value="KAG4304313.1"/>
    <property type="molecule type" value="Genomic_DNA"/>
</dbReference>
<sequence length="826" mass="93774">MNYLDEVKLWNEERVGEWLKMNDFGEYVSVFYNNNINGDILLDCDSTLLKELGIFKLSDRIRLLVCIKKLRNKCIASVKKARLGIFIPNSKLSNTEDVQQSPTDPLIPNKPSCSFETLPSFHIDSHRSDTCSINSENSCVLGNFSSSVIKTPEKDLYADTMKKSEKSSVYETDFNNPEYVKKDCFNPIEEKEQIQTANIDHCKTTNEKLPKTPRKLSMPDRSSCLRFCISQDNKPYCKCISDDMFLSIPCQHLKLEKEKYVLKDKDSPITLDGFEVSQMTSKERADFVYNAVMSKTTGNLRKLETFFGEKFKHAFESSIVSPLPSLHKGRLGGTKRIRSFFGQRPPSEHISLNLEEYFPGHEKKVLEQTVKNSIKRSTLLNASKKSGLNTSNSDTLAYGVSSMPTVGETWMQFGEKELSKNSRRFSLSYFVSTQFSTLFEPTSKKSVYQDSILPLESSTKNNFIKSEFNTENNTSYIKPNFYNELENRELSIETFKSESSSVLEKSLDTSAKINEKGLDDNIFKSDCKIKDLNIENEMDNNNNSGPTRWIKGALIGSGSFGSVFLGMNALSGELMAVKQVEIPSYDIQGCKRKKAMLDALQREISLLKELHHENIVQYLGSSMDETHLTFFLEYVPGGSVTALLNSYGAFEEPLIRNFVRQILKGLNYLHNKKIIHRDIKGANILVDNKGVIKISDFGISKKVETNLLSISKNHRPSLQGSVYWMAPEVVKQTLYTRKADIWSLGCLVVEMFTGEHPFPKMNQLQAIFKIGQHASPEIPKYCSIEAKEFLEKTFEPDYHARPTAADLLKYNFLGPMVSSPQSCEKK</sequence>
<evidence type="ECO:0000313" key="2">
    <source>
        <dbReference type="Proteomes" id="UP000768646"/>
    </source>
</evidence>
<comment type="caution">
    <text evidence="1">The sequence shown here is derived from an EMBL/GenBank/DDBJ whole genome shotgun (WGS) entry which is preliminary data.</text>
</comment>